<dbReference type="Proteomes" id="UP001152467">
    <property type="component" value="Unassembled WGS sequence"/>
</dbReference>
<reference evidence="1" key="1">
    <citation type="submission" date="2022-07" db="EMBL/GenBank/DDBJ databases">
        <authorList>
            <person name="Criscuolo A."/>
        </authorList>
    </citation>
    <scope>NUCLEOTIDE SEQUENCE</scope>
    <source>
        <strain evidence="1">CIP111854</strain>
    </source>
</reference>
<dbReference type="RefSeq" id="WP_261627162.1">
    <property type="nucleotide sequence ID" value="NZ_CAMAPC010000030.1"/>
</dbReference>
<dbReference type="InterPro" id="IPR027417">
    <property type="entry name" value="P-loop_NTPase"/>
</dbReference>
<comment type="caution">
    <text evidence="1">The sequence shown here is derived from an EMBL/GenBank/DDBJ whole genome shotgun (WGS) entry which is preliminary data.</text>
</comment>
<dbReference type="EMBL" id="CAMAPC010000030">
    <property type="protein sequence ID" value="CAH9067144.1"/>
    <property type="molecule type" value="Genomic_DNA"/>
</dbReference>
<evidence type="ECO:0000313" key="2">
    <source>
        <dbReference type="Proteomes" id="UP001152467"/>
    </source>
</evidence>
<sequence length="1105" mass="125643">MKLKIFDSPSEKNKIRISLLDNDGNETQVEGEYISSPFSPSSRKVISSYFNNINQNSNPDGITQKIISLGTSLGNVFLDDDDEIYKITSLIEEHYNHLDIIIESTHAQLFDEYWENIILPGTEYILSSVCKSFVRRPRVFYGQEEMPALHLGLQVPAAVPKEVQALEAADTPPTPIQPMNVLHLTLSSVFESEDYSACALPLAYETVCMEGAISSEHLIVDSADQVRDFLAKKKSEFHLVLVEGGLLPTECGLALGNEKQRVLADDLFNHLQRHGITAIIFDPRSSALVDNDNLKLYIEQLANAACECGIYNLLAINECVDGIVSKDVITAFYHCLTQGLSFAQAVVECRKYLQQHLTYNPDRLLPCPIVSWPLLVHYTAQELTYFVVPQSSAAVDQSQMLQAILSMMHGFDQSLVRETDKAINQRSVAQILTAIKDGKHLICINGHSGTGRTTVMHQACYFLLQSKQITNGFYLNYDLEFYDRATILQMLAPELDVKSGQDNDVLNALKKSCNLFVFDNLDELDTQFTQLKLFIDELVELGQAIICSGANSRLTVFEAGADCGEIDIVHLQQSELRRLINMTIRNSGKLPEDNAECNSIDMKVSQWLDIAPDNLFIASRMATKLLDHEVQLLNSDVIQHIDFEKNIKISAQYSAWQWQQLPMADKKLLALFAESEWLLLEVFAIAANKERAFAPAATLCEMLGVSADPDIEAIFSRWHEAGFVKRHTFGRQIENRQRGLILKLAEQDFGSELLNETVQLAFSQVVCEGLRILCSHLIKNQNEALLYNLMLNRRCFVAHFERLWFAKNYQNFVSIIVLFENLMSQVKLEHDLHTWAFDLLSRSKLQDAESDCTVQEKLAFLDLAALAIKAKELPHEQSNFKAYIDTWYRYLNSLDSVDEQALLIFHKALRVVEGFYLTQQNWLICIELANAGIKVYKNHQSWMYVITQLKSLCRYFGEVEQFEDVENCEEQIINDIPYDNAPKGLKENQVIEIIYARLNRKDLNKAKKLLDYFIHKYQSDLFHEDVMWIQGEIAIQEGEHATAIKVYLDIWQKAIQSGQTQMQTIVASRLALIKTDLGQAAFEQLLSEHTDKDMMDTIVKQIQQN</sequence>
<keyword evidence="2" id="KW-1185">Reference proteome</keyword>
<dbReference type="AlphaFoldDB" id="A0A9W4R5A6"/>
<evidence type="ECO:0000313" key="1">
    <source>
        <dbReference type="EMBL" id="CAH9067144.1"/>
    </source>
</evidence>
<accession>A0A9W4R5A6</accession>
<proteinExistence type="predicted"/>
<name>A0A9W4R5A6_9GAMM</name>
<dbReference type="Gene3D" id="3.40.50.300">
    <property type="entry name" value="P-loop containing nucleotide triphosphate hydrolases"/>
    <property type="match status" value="1"/>
</dbReference>
<protein>
    <submittedName>
        <fullName evidence="1">Uncharacterized protein</fullName>
    </submittedName>
</protein>
<gene>
    <name evidence="1" type="ORF">PSECIP111854_04032</name>
</gene>
<organism evidence="1 2">
    <name type="scientific">Pseudoalteromonas holothuriae</name>
    <dbReference type="NCBI Taxonomy" id="2963714"/>
    <lineage>
        <taxon>Bacteria</taxon>
        <taxon>Pseudomonadati</taxon>
        <taxon>Pseudomonadota</taxon>
        <taxon>Gammaproteobacteria</taxon>
        <taxon>Alteromonadales</taxon>
        <taxon>Pseudoalteromonadaceae</taxon>
        <taxon>Pseudoalteromonas</taxon>
    </lineage>
</organism>
<dbReference type="SUPFAM" id="SSF52540">
    <property type="entry name" value="P-loop containing nucleoside triphosphate hydrolases"/>
    <property type="match status" value="1"/>
</dbReference>